<keyword evidence="3" id="KW-1185">Reference proteome</keyword>
<name>A0ABP6TSY9_9ACTN</name>
<protein>
    <submittedName>
        <fullName evidence="2">Uncharacterized protein</fullName>
    </submittedName>
</protein>
<dbReference type="EMBL" id="BAAAXF010000036">
    <property type="protein sequence ID" value="GAA3497940.1"/>
    <property type="molecule type" value="Genomic_DNA"/>
</dbReference>
<feature type="compositionally biased region" description="Low complexity" evidence="1">
    <location>
        <begin position="63"/>
        <end position="77"/>
    </location>
</feature>
<dbReference type="Proteomes" id="UP001501455">
    <property type="component" value="Unassembled WGS sequence"/>
</dbReference>
<gene>
    <name evidence="2" type="ORF">GCM10019016_050430</name>
</gene>
<evidence type="ECO:0000313" key="3">
    <source>
        <dbReference type="Proteomes" id="UP001501455"/>
    </source>
</evidence>
<proteinExistence type="predicted"/>
<accession>A0ABP6TSY9</accession>
<feature type="compositionally biased region" description="Low complexity" evidence="1">
    <location>
        <begin position="1"/>
        <end position="13"/>
    </location>
</feature>
<comment type="caution">
    <text evidence="2">The sequence shown here is derived from an EMBL/GenBank/DDBJ whole genome shotgun (WGS) entry which is preliminary data.</text>
</comment>
<feature type="region of interest" description="Disordered" evidence="1">
    <location>
        <begin position="55"/>
        <end position="77"/>
    </location>
</feature>
<feature type="region of interest" description="Disordered" evidence="1">
    <location>
        <begin position="1"/>
        <end position="22"/>
    </location>
</feature>
<organism evidence="2 3">
    <name type="scientific">Streptomyces prasinosporus</name>
    <dbReference type="NCBI Taxonomy" id="68256"/>
    <lineage>
        <taxon>Bacteria</taxon>
        <taxon>Bacillati</taxon>
        <taxon>Actinomycetota</taxon>
        <taxon>Actinomycetes</taxon>
        <taxon>Kitasatosporales</taxon>
        <taxon>Streptomycetaceae</taxon>
        <taxon>Streptomyces</taxon>
        <taxon>Streptomyces albogriseolus group</taxon>
    </lineage>
</organism>
<sequence length="93" mass="9021">MAQVLPGAARASAPPEPPSPMTSVVIGVRAAATAPNRSAIAAPTPCRSASASLAAPGVSTRVSTGTPSRSASRTSRAAVRYPAGRVAAPVCAA</sequence>
<evidence type="ECO:0000313" key="2">
    <source>
        <dbReference type="EMBL" id="GAA3497940.1"/>
    </source>
</evidence>
<reference evidence="3" key="1">
    <citation type="journal article" date="2019" name="Int. J. Syst. Evol. Microbiol.">
        <title>The Global Catalogue of Microorganisms (GCM) 10K type strain sequencing project: providing services to taxonomists for standard genome sequencing and annotation.</title>
        <authorList>
            <consortium name="The Broad Institute Genomics Platform"/>
            <consortium name="The Broad Institute Genome Sequencing Center for Infectious Disease"/>
            <person name="Wu L."/>
            <person name="Ma J."/>
        </authorList>
    </citation>
    <scope>NUCLEOTIDE SEQUENCE [LARGE SCALE GENOMIC DNA]</scope>
    <source>
        <strain evidence="3">JCM 4816</strain>
    </source>
</reference>
<evidence type="ECO:0000256" key="1">
    <source>
        <dbReference type="SAM" id="MobiDB-lite"/>
    </source>
</evidence>